<evidence type="ECO:0000313" key="2">
    <source>
        <dbReference type="Proteomes" id="UP000003561"/>
    </source>
</evidence>
<proteinExistence type="predicted"/>
<organism evidence="1 2">
    <name type="scientific">Roseburia inulinivorans DSM 16841</name>
    <dbReference type="NCBI Taxonomy" id="622312"/>
    <lineage>
        <taxon>Bacteria</taxon>
        <taxon>Bacillati</taxon>
        <taxon>Bacillota</taxon>
        <taxon>Clostridia</taxon>
        <taxon>Lachnospirales</taxon>
        <taxon>Lachnospiraceae</taxon>
        <taxon>Roseburia</taxon>
    </lineage>
</organism>
<dbReference type="EMBL" id="ACFY01000086">
    <property type="protein sequence ID" value="EEG94172.1"/>
    <property type="molecule type" value="Genomic_DNA"/>
</dbReference>
<dbReference type="AlphaFoldDB" id="C0FTL3"/>
<sequence>MFCEAKKSVYNIFCYIQIITQYSFQTLSTANEILTELKEFHLLFKKHISAIPV</sequence>
<gene>
    <name evidence="1" type="ORF">ROSEINA2194_02084</name>
</gene>
<dbReference type="Proteomes" id="UP000003561">
    <property type="component" value="Unassembled WGS sequence"/>
</dbReference>
<comment type="caution">
    <text evidence="1">The sequence shown here is derived from an EMBL/GenBank/DDBJ whole genome shotgun (WGS) entry which is preliminary data.</text>
</comment>
<reference evidence="1 2" key="2">
    <citation type="submission" date="2009-03" db="EMBL/GenBank/DDBJ databases">
        <title>Draft genome sequence of Roseburia inulinivorans (DSM 16841).</title>
        <authorList>
            <person name="Sudarsanam P."/>
            <person name="Ley R."/>
            <person name="Guruge J."/>
            <person name="Turnbaugh P.J."/>
            <person name="Mahowald M."/>
            <person name="Liep D."/>
            <person name="Gordon J."/>
        </authorList>
    </citation>
    <scope>NUCLEOTIDE SEQUENCE [LARGE SCALE GENOMIC DNA]</scope>
    <source>
        <strain evidence="1 2">DSM 16841</strain>
    </source>
</reference>
<name>C0FTL3_9FIRM</name>
<accession>C0FTL3</accession>
<reference evidence="1 2" key="1">
    <citation type="submission" date="2009-02" db="EMBL/GenBank/DDBJ databases">
        <authorList>
            <person name="Fulton L."/>
            <person name="Clifton S."/>
            <person name="Fulton B."/>
            <person name="Xu J."/>
            <person name="Minx P."/>
            <person name="Pepin K.H."/>
            <person name="Johnson M."/>
            <person name="Bhonagiri V."/>
            <person name="Nash W.E."/>
            <person name="Mardis E.R."/>
            <person name="Wilson R.K."/>
        </authorList>
    </citation>
    <scope>NUCLEOTIDE SEQUENCE [LARGE SCALE GENOMIC DNA]</scope>
    <source>
        <strain evidence="1 2">DSM 16841</strain>
    </source>
</reference>
<protein>
    <submittedName>
        <fullName evidence="1">Uncharacterized protein</fullName>
    </submittedName>
</protein>
<evidence type="ECO:0000313" key="1">
    <source>
        <dbReference type="EMBL" id="EEG94172.1"/>
    </source>
</evidence>